<organism evidence="1 2">
    <name type="scientific">Hypsibius exemplaris</name>
    <name type="common">Freshwater tardigrade</name>
    <dbReference type="NCBI Taxonomy" id="2072580"/>
    <lineage>
        <taxon>Eukaryota</taxon>
        <taxon>Metazoa</taxon>
        <taxon>Ecdysozoa</taxon>
        <taxon>Tardigrada</taxon>
        <taxon>Eutardigrada</taxon>
        <taxon>Parachela</taxon>
        <taxon>Hypsibioidea</taxon>
        <taxon>Hypsibiidae</taxon>
        <taxon>Hypsibius</taxon>
    </lineage>
</organism>
<dbReference type="EMBL" id="MTYJ01000076">
    <property type="protein sequence ID" value="OQV16285.1"/>
    <property type="molecule type" value="Genomic_DNA"/>
</dbReference>
<comment type="caution">
    <text evidence="1">The sequence shown here is derived from an EMBL/GenBank/DDBJ whole genome shotgun (WGS) entry which is preliminary data.</text>
</comment>
<evidence type="ECO:0000313" key="1">
    <source>
        <dbReference type="EMBL" id="OQV16285.1"/>
    </source>
</evidence>
<reference evidence="2" key="1">
    <citation type="submission" date="2017-01" db="EMBL/GenBank/DDBJ databases">
        <title>Comparative genomics of anhydrobiosis in the tardigrade Hypsibius dujardini.</title>
        <authorList>
            <person name="Yoshida Y."/>
            <person name="Koutsovoulos G."/>
            <person name="Laetsch D."/>
            <person name="Stevens L."/>
            <person name="Kumar S."/>
            <person name="Horikawa D."/>
            <person name="Ishino K."/>
            <person name="Komine S."/>
            <person name="Tomita M."/>
            <person name="Blaxter M."/>
            <person name="Arakawa K."/>
        </authorList>
    </citation>
    <scope>NUCLEOTIDE SEQUENCE [LARGE SCALE GENOMIC DNA]</scope>
    <source>
        <strain evidence="2">Z151</strain>
    </source>
</reference>
<evidence type="ECO:0000313" key="2">
    <source>
        <dbReference type="Proteomes" id="UP000192578"/>
    </source>
</evidence>
<dbReference type="AlphaFoldDB" id="A0A1W0WM57"/>
<dbReference type="Proteomes" id="UP000192578">
    <property type="component" value="Unassembled WGS sequence"/>
</dbReference>
<keyword evidence="2" id="KW-1185">Reference proteome</keyword>
<protein>
    <submittedName>
        <fullName evidence="1">Uncharacterized protein</fullName>
    </submittedName>
</protein>
<sequence length="209" mass="23254">MQTARLASEVNIGISKTIPQIMVWVYSPGYPMGSFFQTTTSSITQHFALDNLDSVLFEAEPDHGTVNKFHLRRQLMARPLFTSTNCDNPDGSLLLATQYLQYAADPRKVAPGEFVQFLRLAWLTWGGAWALVRSNFTTIVASGWLPDVARSFLFVTTAAELVQVTNVFTPAKRGLLNIGNQFKLGKLTEVTSYQSNFFAHENQQTPGLS</sequence>
<gene>
    <name evidence="1" type="ORF">BV898_09593</name>
</gene>
<accession>A0A1W0WM57</accession>
<name>A0A1W0WM57_HYPEX</name>
<proteinExistence type="predicted"/>